<evidence type="ECO:0000256" key="2">
    <source>
        <dbReference type="ARBA" id="ARBA00022487"/>
    </source>
</evidence>
<dbReference type="InterPro" id="IPR029058">
    <property type="entry name" value="AB_hydrolase_fold"/>
</dbReference>
<feature type="signal peptide" evidence="6">
    <location>
        <begin position="1"/>
        <end position="29"/>
    </location>
</feature>
<evidence type="ECO:0000256" key="4">
    <source>
        <dbReference type="ARBA" id="ARBA00023157"/>
    </source>
</evidence>
<dbReference type="PANTHER" id="PTHR33630:SF9">
    <property type="entry name" value="CUTINASE 4"/>
    <property type="match status" value="1"/>
</dbReference>
<evidence type="ECO:0000256" key="6">
    <source>
        <dbReference type="SAM" id="SignalP"/>
    </source>
</evidence>
<evidence type="ECO:0000256" key="3">
    <source>
        <dbReference type="ARBA" id="ARBA00022801"/>
    </source>
</evidence>
<evidence type="ECO:0000313" key="8">
    <source>
        <dbReference type="Proteomes" id="UP000218810"/>
    </source>
</evidence>
<dbReference type="OrthoDB" id="4570487at2"/>
<organism evidence="7 8">
    <name type="scientific">Dietzia natronolimnaea</name>
    <dbReference type="NCBI Taxonomy" id="161920"/>
    <lineage>
        <taxon>Bacteria</taxon>
        <taxon>Bacillati</taxon>
        <taxon>Actinomycetota</taxon>
        <taxon>Actinomycetes</taxon>
        <taxon>Mycobacteriales</taxon>
        <taxon>Dietziaceae</taxon>
        <taxon>Dietzia</taxon>
    </lineage>
</organism>
<dbReference type="PANTHER" id="PTHR33630">
    <property type="entry name" value="CUTINASE RV1984C-RELATED-RELATED"/>
    <property type="match status" value="1"/>
</dbReference>
<protein>
    <submittedName>
        <fullName evidence="7">Cutinase</fullName>
    </submittedName>
</protein>
<dbReference type="Proteomes" id="UP000218810">
    <property type="component" value="Unassembled WGS sequence"/>
</dbReference>
<proteinExistence type="inferred from homology"/>
<feature type="compositionally biased region" description="Low complexity" evidence="5">
    <location>
        <begin position="31"/>
        <end position="54"/>
    </location>
</feature>
<accession>A0A2A2WLB8</accession>
<keyword evidence="8" id="KW-1185">Reference proteome</keyword>
<gene>
    <name evidence="7" type="ORF">CEY15_15860</name>
</gene>
<evidence type="ECO:0000256" key="5">
    <source>
        <dbReference type="SAM" id="MobiDB-lite"/>
    </source>
</evidence>
<feature type="region of interest" description="Disordered" evidence="5">
    <location>
        <begin position="27"/>
        <end position="64"/>
    </location>
</feature>
<dbReference type="GO" id="GO:0052689">
    <property type="term" value="F:carboxylic ester hydrolase activity"/>
    <property type="evidence" value="ECO:0007669"/>
    <property type="project" value="UniProtKB-KW"/>
</dbReference>
<keyword evidence="2" id="KW-0719">Serine esterase</keyword>
<dbReference type="Gene3D" id="3.40.50.1820">
    <property type="entry name" value="alpha/beta hydrolase"/>
    <property type="match status" value="1"/>
</dbReference>
<dbReference type="EMBL" id="NTGA01000033">
    <property type="protein sequence ID" value="PAY21990.1"/>
    <property type="molecule type" value="Genomic_DNA"/>
</dbReference>
<keyword evidence="4" id="KW-1015">Disulfide bond</keyword>
<comment type="similarity">
    <text evidence="1">Belongs to the cutinase family.</text>
</comment>
<dbReference type="InterPro" id="IPR000675">
    <property type="entry name" value="Cutinase/axe"/>
</dbReference>
<sequence length="561" mass="56900">MKSRNAARIGAVVTASSLVAVMQSGAVHAQSTSTTTPTSTTPSPLTSTVSVPSSAGGTSQVELPEGDECPLVQLVAVNGTTESSKNSETGADTGWMARVVSPTVRAANADGETRMSRTYVPYPASFGGFVPSEDQSSYAESVTVGIENGKRLIEETIERCPETKIFVSGYSQGAQVASAIARDIGAGSGPVDPEQFAGAALMSDPTRAQGAPVFQEGPTRTSPGVVPGTEGTAVSSISLGQGVPTPEGRGISPNTSAPDFGAVADRVASFCVLGDLACDTPPDSDLFQVVANIAGQSETGGDPVQALVNVAQVTGQSVLFTAAETIAEDVEYSEGSGFTIAPASRGNTTLSRMARYSDPTQIQTPTDPTAMLVEAGTKLAGMALAASITVAKKTLTPQNIAQIALAGAANPAAGAAVLVGQLAVSAAEVITPATVDSGLRRVVGEIEHTVTDTTGLVEMATETQTWNAIDAHGMYDRTPFSASGQSPAAITQQWAIAAANDIAISRGLEPVNQQPGSSSTGLDRRELVRSGAGEDQLAQLAASAQTADRSALSEALASVTA</sequence>
<keyword evidence="6" id="KW-0732">Signal</keyword>
<dbReference type="SMART" id="SM01110">
    <property type="entry name" value="Cutinase"/>
    <property type="match status" value="1"/>
</dbReference>
<feature type="chain" id="PRO_5012268699" evidence="6">
    <location>
        <begin position="30"/>
        <end position="561"/>
    </location>
</feature>
<dbReference type="Pfam" id="PF01083">
    <property type="entry name" value="Cutinase"/>
    <property type="match status" value="1"/>
</dbReference>
<dbReference type="SUPFAM" id="SSF53474">
    <property type="entry name" value="alpha/beta-Hydrolases"/>
    <property type="match status" value="1"/>
</dbReference>
<name>A0A2A2WLB8_9ACTN</name>
<dbReference type="AlphaFoldDB" id="A0A2A2WLB8"/>
<reference evidence="8" key="1">
    <citation type="submission" date="2017-09" db="EMBL/GenBank/DDBJ databases">
        <authorList>
            <person name="Zhang Y."/>
            <person name="Huang X."/>
            <person name="Liu J."/>
            <person name="Lu L."/>
            <person name="Peng K."/>
        </authorList>
    </citation>
    <scope>NUCLEOTIDE SEQUENCE [LARGE SCALE GENOMIC DNA]</scope>
    <source>
        <strain evidence="8">S-XJ-1</strain>
    </source>
</reference>
<evidence type="ECO:0000313" key="7">
    <source>
        <dbReference type="EMBL" id="PAY21990.1"/>
    </source>
</evidence>
<evidence type="ECO:0000256" key="1">
    <source>
        <dbReference type="ARBA" id="ARBA00007534"/>
    </source>
</evidence>
<comment type="caution">
    <text evidence="7">The sequence shown here is derived from an EMBL/GenBank/DDBJ whole genome shotgun (WGS) entry which is preliminary data.</text>
</comment>
<keyword evidence="3" id="KW-0378">Hydrolase</keyword>